<sequence length="135" mass="14407">MPAQTTGRISYANWAEQPIGSDATSPRLARACVTNNFSGGIEADRTACEYTIVYTSDKTGTFTGLELLTGRLDGREGSFVLEERGAFDADGTVRCTFEVVPGSATGDLVGLSGSGSFRYEAGNPSFPYTFDYRMG</sequence>
<proteinExistence type="predicted"/>
<accession>A0A2N8P8A3</accession>
<organism evidence="1 2">
    <name type="scientific">Streptomyces noursei</name>
    <name type="common">Streptomyces albulus</name>
    <dbReference type="NCBI Taxonomy" id="1971"/>
    <lineage>
        <taxon>Bacteria</taxon>
        <taxon>Bacillati</taxon>
        <taxon>Actinomycetota</taxon>
        <taxon>Actinomycetes</taxon>
        <taxon>Kitasatosporales</taxon>
        <taxon>Streptomycetaceae</taxon>
        <taxon>Streptomyces</taxon>
    </lineage>
</organism>
<dbReference type="RefSeq" id="WP_102924989.1">
    <property type="nucleotide sequence ID" value="NZ_LJSN01000003.1"/>
</dbReference>
<dbReference type="SUPFAM" id="SSF159238">
    <property type="entry name" value="SO1590-like"/>
    <property type="match status" value="1"/>
</dbReference>
<evidence type="ECO:0000313" key="2">
    <source>
        <dbReference type="Proteomes" id="UP000236047"/>
    </source>
</evidence>
<evidence type="ECO:0008006" key="3">
    <source>
        <dbReference type="Google" id="ProtNLM"/>
    </source>
</evidence>
<gene>
    <name evidence="1" type="ORF">AOB60_23050</name>
</gene>
<dbReference type="InterPro" id="IPR023159">
    <property type="entry name" value="SO1590-like_sf"/>
</dbReference>
<keyword evidence="2" id="KW-1185">Reference proteome</keyword>
<dbReference type="Proteomes" id="UP000236047">
    <property type="component" value="Unassembled WGS sequence"/>
</dbReference>
<evidence type="ECO:0000313" key="1">
    <source>
        <dbReference type="EMBL" id="PNE37251.1"/>
    </source>
</evidence>
<dbReference type="Gene3D" id="2.40.350.10">
    <property type="entry name" value="SO1590-like"/>
    <property type="match status" value="1"/>
</dbReference>
<name>A0A2N8P8A3_STRNR</name>
<dbReference type="EMBL" id="LJSN01000003">
    <property type="protein sequence ID" value="PNE37251.1"/>
    <property type="molecule type" value="Genomic_DNA"/>
</dbReference>
<dbReference type="InterPro" id="IPR021607">
    <property type="entry name" value="DUF3224"/>
</dbReference>
<dbReference type="Pfam" id="PF11528">
    <property type="entry name" value="DUF3224"/>
    <property type="match status" value="1"/>
</dbReference>
<dbReference type="AlphaFoldDB" id="A0A2N8P8A3"/>
<reference evidence="2" key="1">
    <citation type="submission" date="2015-09" db="EMBL/GenBank/DDBJ databases">
        <authorList>
            <person name="Graham D.E."/>
            <person name="Mahan K.M."/>
            <person name="Klingeman D.M."/>
            <person name="Fida T."/>
            <person name="Giannone R.J."/>
            <person name="Hettich R.L."/>
            <person name="Parry R.J."/>
            <person name="Spain J.C."/>
        </authorList>
    </citation>
    <scope>NUCLEOTIDE SEQUENCE [LARGE SCALE GENOMIC DNA]</scope>
    <source>
        <strain evidence="2">JCM 4701</strain>
    </source>
</reference>
<comment type="caution">
    <text evidence="1">The sequence shown here is derived from an EMBL/GenBank/DDBJ whole genome shotgun (WGS) entry which is preliminary data.</text>
</comment>
<protein>
    <recommendedName>
        <fullName evidence="3">DUF3224 domain-containing protein</fullName>
    </recommendedName>
</protein>